<feature type="domain" description="BTB" evidence="8">
    <location>
        <begin position="37"/>
        <end position="104"/>
    </location>
</feature>
<dbReference type="PANTHER" id="PTHR24412:SF480">
    <property type="entry name" value="KELCH-LIKE PROTEIN 8"/>
    <property type="match status" value="1"/>
</dbReference>
<dbReference type="InterPro" id="IPR000210">
    <property type="entry name" value="BTB/POZ_dom"/>
</dbReference>
<comment type="caution">
    <text evidence="9">The sequence shown here is derived from an EMBL/GenBank/DDBJ whole genome shotgun (WGS) entry which is preliminary data.</text>
</comment>
<evidence type="ECO:0000256" key="2">
    <source>
        <dbReference type="ARBA" id="ARBA00013699"/>
    </source>
</evidence>
<dbReference type="InterPro" id="IPR006652">
    <property type="entry name" value="Kelch_1"/>
</dbReference>
<dbReference type="InterPro" id="IPR011043">
    <property type="entry name" value="Gal_Oxase/kelch_b-propeller"/>
</dbReference>
<protein>
    <recommendedName>
        <fullName evidence="2">Kelch-like protein diablo</fullName>
    </recommendedName>
</protein>
<keyword evidence="6" id="KW-0009">Actin-binding</keyword>
<organism evidence="9 10">
    <name type="scientific">Oedothorax gibbosus</name>
    <dbReference type="NCBI Taxonomy" id="931172"/>
    <lineage>
        <taxon>Eukaryota</taxon>
        <taxon>Metazoa</taxon>
        <taxon>Ecdysozoa</taxon>
        <taxon>Arthropoda</taxon>
        <taxon>Chelicerata</taxon>
        <taxon>Arachnida</taxon>
        <taxon>Araneae</taxon>
        <taxon>Araneomorphae</taxon>
        <taxon>Entelegynae</taxon>
        <taxon>Araneoidea</taxon>
        <taxon>Linyphiidae</taxon>
        <taxon>Erigoninae</taxon>
        <taxon>Oedothorax</taxon>
    </lineage>
</organism>
<dbReference type="EMBL" id="JAFNEN010000038">
    <property type="protein sequence ID" value="KAG8198567.1"/>
    <property type="molecule type" value="Genomic_DNA"/>
</dbReference>
<dbReference type="Pfam" id="PF00651">
    <property type="entry name" value="BTB"/>
    <property type="match status" value="1"/>
</dbReference>
<dbReference type="GO" id="GO:0003779">
    <property type="term" value="F:actin binding"/>
    <property type="evidence" value="ECO:0007669"/>
    <property type="project" value="UniProtKB-KW"/>
</dbReference>
<dbReference type="SMART" id="SM00225">
    <property type="entry name" value="BTB"/>
    <property type="match status" value="1"/>
</dbReference>
<reference evidence="9 10" key="1">
    <citation type="journal article" date="2022" name="Nat. Ecol. Evol.">
        <title>A masculinizing supergene underlies an exaggerated male reproductive morph in a spider.</title>
        <authorList>
            <person name="Hendrickx F."/>
            <person name="De Corte Z."/>
            <person name="Sonet G."/>
            <person name="Van Belleghem S.M."/>
            <person name="Kostlbacher S."/>
            <person name="Vangestel C."/>
        </authorList>
    </citation>
    <scope>NUCLEOTIDE SEQUENCE [LARGE SCALE GENOMIC DNA]</scope>
    <source>
        <strain evidence="9">W744_W776</strain>
    </source>
</reference>
<evidence type="ECO:0000313" key="10">
    <source>
        <dbReference type="Proteomes" id="UP000827092"/>
    </source>
</evidence>
<dbReference type="CDD" id="cd18238">
    <property type="entry name" value="BTB_POZ_KLHL8"/>
    <property type="match status" value="1"/>
</dbReference>
<evidence type="ECO:0000256" key="1">
    <source>
        <dbReference type="ARBA" id="ARBA00004906"/>
    </source>
</evidence>
<dbReference type="PANTHER" id="PTHR24412">
    <property type="entry name" value="KELCH PROTEIN"/>
    <property type="match status" value="1"/>
</dbReference>
<name>A0AAV6VNZ5_9ARAC</name>
<keyword evidence="3" id="KW-0880">Kelch repeat</keyword>
<dbReference type="SMART" id="SM00875">
    <property type="entry name" value="BACK"/>
    <property type="match status" value="1"/>
</dbReference>
<keyword evidence="4" id="KW-0677">Repeat</keyword>
<comment type="function">
    <text evidence="7">Probable substrate-specific adapter of an E3 ubiquitin-protein ligase complex which mediates the ubiquitination and subsequent proteasomal degradation of target proteins. May have a role in synapse differentiation and growth.</text>
</comment>
<dbReference type="InterPro" id="IPR011705">
    <property type="entry name" value="BACK"/>
</dbReference>
<dbReference type="SUPFAM" id="SSF54695">
    <property type="entry name" value="POZ domain"/>
    <property type="match status" value="1"/>
</dbReference>
<evidence type="ECO:0000256" key="5">
    <source>
        <dbReference type="ARBA" id="ARBA00022786"/>
    </source>
</evidence>
<keyword evidence="10" id="KW-1185">Reference proteome</keyword>
<keyword evidence="5" id="KW-0833">Ubl conjugation pathway</keyword>
<dbReference type="Gene3D" id="1.25.40.420">
    <property type="match status" value="1"/>
</dbReference>
<dbReference type="AlphaFoldDB" id="A0AAV6VNZ5"/>
<dbReference type="InterPro" id="IPR011333">
    <property type="entry name" value="SKP1/BTB/POZ_sf"/>
</dbReference>
<sequence>MGDKLIEEPTESTFEVAGMIQNSFNKLFEFWEKDILCDVVIRAGGKSIRCHRNVLACCSPYFQAMFTSPLAESRQTDITIRDIDGVILEMLIKFAYTAKIVLNPSNAQALLHASSILQLDSLAKACCDFMISQLHPSNCIGVRVLALSLGQTELVSKADVYTKLNFPEVVLEEEFFTINAKHLEEIISAEDLFVNNEVEVYEVVMKWVKYDVDKRKEFLPNLLSKVHLPLMPMEYLRMFVESDSLVRKNFECRDLLDEARHYHLWQKSRLPTTHLPVNKRTQPRKCYAGIIFCVGGRGMNGTPFSSIEVFSPFFEKWVKLQEMSTCRRHVGCISSNGKVYAIGGCDNFVHLASAEVFDPVTNKWSDLAPMFTPRRGLGLCAMGGPIYAVGGLDDTLFYSVVERYDVNADIWSSVASMNCARGGVAVTKLKGLMFAFGGNSGSVSLKTCEVYDPHLNKWNFIASMNQARAGAGAVVVNGFIYVIGGFENNVPLNSVEKYDPDNNEWKYVCSMKIGRGGVGAAPLGGFIYAIGGHNATHYLNSTEIYDVNQDRWIMGPEISDYRAGAGVTVCSLTAENMHSIFQSNLLKSCIEEPD</sequence>
<dbReference type="Gene3D" id="3.30.710.10">
    <property type="entry name" value="Potassium Channel Kv1.1, Chain A"/>
    <property type="match status" value="1"/>
</dbReference>
<evidence type="ECO:0000256" key="3">
    <source>
        <dbReference type="ARBA" id="ARBA00022441"/>
    </source>
</evidence>
<dbReference type="Gene3D" id="2.120.10.80">
    <property type="entry name" value="Kelch-type beta propeller"/>
    <property type="match status" value="2"/>
</dbReference>
<dbReference type="InterPro" id="IPR017096">
    <property type="entry name" value="BTB-kelch_protein"/>
</dbReference>
<dbReference type="PIRSF" id="PIRSF037037">
    <property type="entry name" value="Kelch-like_protein_gigaxonin"/>
    <property type="match status" value="1"/>
</dbReference>
<dbReference type="PROSITE" id="PS50097">
    <property type="entry name" value="BTB"/>
    <property type="match status" value="1"/>
</dbReference>
<evidence type="ECO:0000256" key="7">
    <source>
        <dbReference type="ARBA" id="ARBA00043912"/>
    </source>
</evidence>
<proteinExistence type="predicted"/>
<gene>
    <name evidence="9" type="ORF">JTE90_026465</name>
</gene>
<dbReference type="SUPFAM" id="SSF50965">
    <property type="entry name" value="Galactose oxidase, central domain"/>
    <property type="match status" value="1"/>
</dbReference>
<evidence type="ECO:0000256" key="4">
    <source>
        <dbReference type="ARBA" id="ARBA00022737"/>
    </source>
</evidence>
<comment type="pathway">
    <text evidence="1">Protein modification; protein ubiquitination.</text>
</comment>
<evidence type="ECO:0000313" key="9">
    <source>
        <dbReference type="EMBL" id="KAG8198567.1"/>
    </source>
</evidence>
<dbReference type="Proteomes" id="UP000827092">
    <property type="component" value="Unassembled WGS sequence"/>
</dbReference>
<dbReference type="Pfam" id="PF01344">
    <property type="entry name" value="Kelch_1"/>
    <property type="match status" value="6"/>
</dbReference>
<evidence type="ECO:0000256" key="6">
    <source>
        <dbReference type="ARBA" id="ARBA00023203"/>
    </source>
</evidence>
<evidence type="ECO:0000259" key="8">
    <source>
        <dbReference type="PROSITE" id="PS50097"/>
    </source>
</evidence>
<dbReference type="Pfam" id="PF07707">
    <property type="entry name" value="BACK"/>
    <property type="match status" value="1"/>
</dbReference>
<dbReference type="InterPro" id="IPR015915">
    <property type="entry name" value="Kelch-typ_b-propeller"/>
</dbReference>
<dbReference type="SMART" id="SM00612">
    <property type="entry name" value="Kelch"/>
    <property type="match status" value="6"/>
</dbReference>
<dbReference type="FunFam" id="1.25.40.420:FF:000001">
    <property type="entry name" value="Kelch-like family member 12"/>
    <property type="match status" value="1"/>
</dbReference>
<accession>A0AAV6VNZ5</accession>